<dbReference type="RefSeq" id="WP_282514912.1">
    <property type="nucleotide sequence ID" value="NZ_JASCIR010000017.1"/>
</dbReference>
<keyword evidence="7" id="KW-1185">Reference proteome</keyword>
<dbReference type="SUPFAM" id="SSF53822">
    <property type="entry name" value="Periplasmic binding protein-like I"/>
    <property type="match status" value="1"/>
</dbReference>
<comment type="caution">
    <text evidence="6">The sequence shown here is derived from an EMBL/GenBank/DDBJ whole genome shotgun (WGS) entry which is preliminary data.</text>
</comment>
<dbReference type="CDD" id="cd01392">
    <property type="entry name" value="HTH_LacI"/>
    <property type="match status" value="1"/>
</dbReference>
<keyword evidence="1" id="KW-0678">Repressor</keyword>
<dbReference type="Gene3D" id="1.10.260.40">
    <property type="entry name" value="lambda repressor-like DNA-binding domains"/>
    <property type="match status" value="1"/>
</dbReference>
<dbReference type="InterPro" id="IPR028082">
    <property type="entry name" value="Peripla_BP_I"/>
</dbReference>
<evidence type="ECO:0000256" key="1">
    <source>
        <dbReference type="ARBA" id="ARBA00022491"/>
    </source>
</evidence>
<evidence type="ECO:0000256" key="2">
    <source>
        <dbReference type="ARBA" id="ARBA00023015"/>
    </source>
</evidence>
<dbReference type="InterPro" id="IPR046335">
    <property type="entry name" value="LacI/GalR-like_sensor"/>
</dbReference>
<dbReference type="CDD" id="cd06267">
    <property type="entry name" value="PBP1_LacI_sugar_binding-like"/>
    <property type="match status" value="1"/>
</dbReference>
<dbReference type="SMART" id="SM00354">
    <property type="entry name" value="HTH_LACI"/>
    <property type="match status" value="1"/>
</dbReference>
<evidence type="ECO:0000313" key="7">
    <source>
        <dbReference type="Proteomes" id="UP001224661"/>
    </source>
</evidence>
<evidence type="ECO:0000256" key="3">
    <source>
        <dbReference type="ARBA" id="ARBA00023125"/>
    </source>
</evidence>
<reference evidence="6 7" key="1">
    <citation type="submission" date="2023-05" db="EMBL/GenBank/DDBJ databases">
        <title>Draft genome sequence of Streptomyces sp. B-S-A8 isolated from a cave soil in Thailand.</title>
        <authorList>
            <person name="Chamroensaksri N."/>
            <person name="Muangham S."/>
        </authorList>
    </citation>
    <scope>NUCLEOTIDE SEQUENCE [LARGE SCALE GENOMIC DNA]</scope>
    <source>
        <strain evidence="6 7">B-S-A8</strain>
    </source>
</reference>
<dbReference type="InterPro" id="IPR000843">
    <property type="entry name" value="HTH_LacI"/>
</dbReference>
<accession>A0ABT6RVI2</accession>
<dbReference type="Pfam" id="PF13377">
    <property type="entry name" value="Peripla_BP_3"/>
    <property type="match status" value="1"/>
</dbReference>
<dbReference type="EMBL" id="JASCIR010000017">
    <property type="protein sequence ID" value="MDI3388458.1"/>
    <property type="molecule type" value="Genomic_DNA"/>
</dbReference>
<evidence type="ECO:0000313" key="6">
    <source>
        <dbReference type="EMBL" id="MDI3388458.1"/>
    </source>
</evidence>
<feature type="domain" description="HTH lacI-type" evidence="5">
    <location>
        <begin position="2"/>
        <end position="56"/>
    </location>
</feature>
<gene>
    <name evidence="6" type="ORF">QIS99_19935</name>
</gene>
<keyword evidence="3 6" id="KW-0238">DNA-binding</keyword>
<dbReference type="Proteomes" id="UP001224661">
    <property type="component" value="Unassembled WGS sequence"/>
</dbReference>
<keyword evidence="2" id="KW-0805">Transcription regulation</keyword>
<dbReference type="InterPro" id="IPR010982">
    <property type="entry name" value="Lambda_DNA-bd_dom_sf"/>
</dbReference>
<dbReference type="PANTHER" id="PTHR30146:SF148">
    <property type="entry name" value="HTH-TYPE TRANSCRIPTIONAL REPRESSOR PURR-RELATED"/>
    <property type="match status" value="1"/>
</dbReference>
<dbReference type="PROSITE" id="PS50932">
    <property type="entry name" value="HTH_LACI_2"/>
    <property type="match status" value="1"/>
</dbReference>
<dbReference type="SUPFAM" id="SSF47413">
    <property type="entry name" value="lambda repressor-like DNA-binding domains"/>
    <property type="match status" value="1"/>
</dbReference>
<dbReference type="PROSITE" id="PS00356">
    <property type="entry name" value="HTH_LACI_1"/>
    <property type="match status" value="1"/>
</dbReference>
<keyword evidence="4" id="KW-0804">Transcription</keyword>
<dbReference type="Pfam" id="PF00356">
    <property type="entry name" value="LacI"/>
    <property type="match status" value="1"/>
</dbReference>
<dbReference type="Gene3D" id="3.40.50.2300">
    <property type="match status" value="2"/>
</dbReference>
<sequence>MAKMADVARRAGVSVSTVSHVINGTRYVKDETRDLVLEAVRSTGYTHNTVARSLKTSSTLTLGLAVSAVGNFHFAELVSAVDAATRASGYTLLMADTHDDPAEELSVVKMLHERRVDGLLLATSAGPRGAALRFVKNAGLPTVLIDRCASPAFDQVATANVEATARLVDHLADLGHTRIGLVAGRRSLRTSGERQRGWRRGMERKGLAASPDLVVVGDSQAYPAELATERLMSGEDAPTALVSGNNQMTLGVLRALARLGRKVPSDVALCAFDDFEWADLMHPSPTAIAQPVRETGRQAVELLIERIADPDGERRTVLLEPTFVHRASCGCAPVA</sequence>
<evidence type="ECO:0000259" key="5">
    <source>
        <dbReference type="PROSITE" id="PS50932"/>
    </source>
</evidence>
<organism evidence="6 7">
    <name type="scientific">Streptomyces solicavernae</name>
    <dbReference type="NCBI Taxonomy" id="3043614"/>
    <lineage>
        <taxon>Bacteria</taxon>
        <taxon>Bacillati</taxon>
        <taxon>Actinomycetota</taxon>
        <taxon>Actinomycetes</taxon>
        <taxon>Kitasatosporales</taxon>
        <taxon>Streptomycetaceae</taxon>
        <taxon>Streptomyces</taxon>
    </lineage>
</organism>
<protein>
    <submittedName>
        <fullName evidence="6">LacI family DNA-binding transcriptional regulator</fullName>
    </submittedName>
</protein>
<dbReference type="PANTHER" id="PTHR30146">
    <property type="entry name" value="LACI-RELATED TRANSCRIPTIONAL REPRESSOR"/>
    <property type="match status" value="1"/>
</dbReference>
<evidence type="ECO:0000256" key="4">
    <source>
        <dbReference type="ARBA" id="ARBA00023163"/>
    </source>
</evidence>
<proteinExistence type="predicted"/>
<name>A0ABT6RVI2_9ACTN</name>
<dbReference type="GO" id="GO:0003677">
    <property type="term" value="F:DNA binding"/>
    <property type="evidence" value="ECO:0007669"/>
    <property type="project" value="UniProtKB-KW"/>
</dbReference>